<feature type="transmembrane region" description="Helical" evidence="1">
    <location>
        <begin position="334"/>
        <end position="355"/>
    </location>
</feature>
<reference evidence="2 3" key="1">
    <citation type="submission" date="2023-10" db="EMBL/GenBank/DDBJ databases">
        <title>Genome-Wide Identification Analysis in wild type Solanum Pinnatisectum Reveals Some Genes Defensing Phytophthora Infestans.</title>
        <authorList>
            <person name="Sun C."/>
        </authorList>
    </citation>
    <scope>NUCLEOTIDE SEQUENCE [LARGE SCALE GENOMIC DNA]</scope>
    <source>
        <strain evidence="2">LQN</strain>
        <tissue evidence="2">Leaf</tissue>
    </source>
</reference>
<dbReference type="PANTHER" id="PTHR31170">
    <property type="entry name" value="BNAC04G53230D PROTEIN"/>
    <property type="match status" value="1"/>
</dbReference>
<dbReference type="Pfam" id="PF03140">
    <property type="entry name" value="DUF247"/>
    <property type="match status" value="2"/>
</dbReference>
<dbReference type="Proteomes" id="UP001311915">
    <property type="component" value="Unassembled WGS sequence"/>
</dbReference>
<keyword evidence="1" id="KW-0472">Membrane</keyword>
<sequence length="360" mass="41906">MVSIGPYHRKNPQLGPMENYKLLYLRRFLQRKEGFDMKSCIRELEKLKEEALKCCDDIEDLGNDSHKFCQMLLLDGCFVVEFIRECCEMYLMLLPFFVLNKLHDMTKQDDELPLLLQVNDSIIFFVDLPNMISESFKNTKDSIKHLLHAVHIASCHGQHPKKNLKYDIKRNKVMPNATELSQAGVSFVKAGLHDKLGDKTSLFDSIKFENGLMTIPCFRVYDGTKTILRNLIAYEQQSSDVQYKYFTDFAAFMDHLIDSEKDVSLLRQKGIIENWMGEDKEVSSLFNKNGHGITTYSDFYYKEECLKAAKHYEKTWNRMKASLRHNYFNSPWKGASTIAAIIHLILTAIQTILVIRDFYK</sequence>
<proteinExistence type="predicted"/>
<evidence type="ECO:0000313" key="2">
    <source>
        <dbReference type="EMBL" id="KAK4737276.1"/>
    </source>
</evidence>
<comment type="caution">
    <text evidence="2">The sequence shown here is derived from an EMBL/GenBank/DDBJ whole genome shotgun (WGS) entry which is preliminary data.</text>
</comment>
<keyword evidence="1" id="KW-0812">Transmembrane</keyword>
<dbReference type="PANTHER" id="PTHR31170:SF25">
    <property type="entry name" value="BNAA09G04570D PROTEIN"/>
    <property type="match status" value="1"/>
</dbReference>
<dbReference type="EMBL" id="JAWPEI010000001">
    <property type="protein sequence ID" value="KAK4737276.1"/>
    <property type="molecule type" value="Genomic_DNA"/>
</dbReference>
<dbReference type="AlphaFoldDB" id="A0AAV9MGU7"/>
<accession>A0AAV9MGU7</accession>
<keyword evidence="1" id="KW-1133">Transmembrane helix</keyword>
<gene>
    <name evidence="2" type="ORF">R3W88_000973</name>
</gene>
<keyword evidence="3" id="KW-1185">Reference proteome</keyword>
<name>A0AAV9MGU7_9SOLN</name>
<organism evidence="2 3">
    <name type="scientific">Solanum pinnatisectum</name>
    <name type="common">tansyleaf nightshade</name>
    <dbReference type="NCBI Taxonomy" id="50273"/>
    <lineage>
        <taxon>Eukaryota</taxon>
        <taxon>Viridiplantae</taxon>
        <taxon>Streptophyta</taxon>
        <taxon>Embryophyta</taxon>
        <taxon>Tracheophyta</taxon>
        <taxon>Spermatophyta</taxon>
        <taxon>Magnoliopsida</taxon>
        <taxon>eudicotyledons</taxon>
        <taxon>Gunneridae</taxon>
        <taxon>Pentapetalae</taxon>
        <taxon>asterids</taxon>
        <taxon>lamiids</taxon>
        <taxon>Solanales</taxon>
        <taxon>Solanaceae</taxon>
        <taxon>Solanoideae</taxon>
        <taxon>Solaneae</taxon>
        <taxon>Solanum</taxon>
    </lineage>
</organism>
<evidence type="ECO:0000313" key="3">
    <source>
        <dbReference type="Proteomes" id="UP001311915"/>
    </source>
</evidence>
<protein>
    <submittedName>
        <fullName evidence="2">Uncharacterized protein</fullName>
    </submittedName>
</protein>
<evidence type="ECO:0000256" key="1">
    <source>
        <dbReference type="SAM" id="Phobius"/>
    </source>
</evidence>
<dbReference type="InterPro" id="IPR004158">
    <property type="entry name" value="DUF247_pln"/>
</dbReference>